<dbReference type="RefSeq" id="WP_350242608.1">
    <property type="nucleotide sequence ID" value="NZ_CP158299.1"/>
</dbReference>
<dbReference type="AlphaFoldDB" id="A0AAU7U874"/>
<protein>
    <submittedName>
        <fullName evidence="2">Rhodanese-like domain-containing protein</fullName>
    </submittedName>
</protein>
<proteinExistence type="predicted"/>
<dbReference type="SMART" id="SM00450">
    <property type="entry name" value="RHOD"/>
    <property type="match status" value="1"/>
</dbReference>
<evidence type="ECO:0000259" key="1">
    <source>
        <dbReference type="PROSITE" id="PS50206"/>
    </source>
</evidence>
<feature type="domain" description="Rhodanese" evidence="1">
    <location>
        <begin position="13"/>
        <end position="101"/>
    </location>
</feature>
<sequence length="105" mass="11670">MNELNPQQAQERVQQGALLIDVREPNEYQEVHAQGAQLIPLSEFEARYQELPQDAELIMICRSGARSERAGQYLLQRGYSNVTNLQGGTLAWQQAGLPTEEGGTA</sequence>
<dbReference type="InterPro" id="IPR050229">
    <property type="entry name" value="GlpE_sulfurtransferase"/>
</dbReference>
<dbReference type="Gene3D" id="3.40.250.10">
    <property type="entry name" value="Rhodanese-like domain"/>
    <property type="match status" value="1"/>
</dbReference>
<name>A0AAU7U874_9DEIO</name>
<dbReference type="PROSITE" id="PS50206">
    <property type="entry name" value="RHODANESE_3"/>
    <property type="match status" value="1"/>
</dbReference>
<dbReference type="CDD" id="cd00158">
    <property type="entry name" value="RHOD"/>
    <property type="match status" value="1"/>
</dbReference>
<dbReference type="SUPFAM" id="SSF52821">
    <property type="entry name" value="Rhodanese/Cell cycle control phosphatase"/>
    <property type="match status" value="1"/>
</dbReference>
<accession>A0AAU7U874</accession>
<gene>
    <name evidence="2" type="ORF">ABOD76_14110</name>
</gene>
<dbReference type="Pfam" id="PF00581">
    <property type="entry name" value="Rhodanese"/>
    <property type="match status" value="1"/>
</dbReference>
<dbReference type="PANTHER" id="PTHR43031">
    <property type="entry name" value="FAD-DEPENDENT OXIDOREDUCTASE"/>
    <property type="match status" value="1"/>
</dbReference>
<dbReference type="KEGG" id="dsc:ABOD76_14110"/>
<dbReference type="EMBL" id="CP158299">
    <property type="protein sequence ID" value="XBV84571.1"/>
    <property type="molecule type" value="Genomic_DNA"/>
</dbReference>
<organism evidence="2">
    <name type="scientific">Deinococcus sonorensis KR-87</name>
    <dbReference type="NCBI Taxonomy" id="694439"/>
    <lineage>
        <taxon>Bacteria</taxon>
        <taxon>Thermotogati</taxon>
        <taxon>Deinococcota</taxon>
        <taxon>Deinococci</taxon>
        <taxon>Deinococcales</taxon>
        <taxon>Deinococcaceae</taxon>
        <taxon>Deinococcus</taxon>
    </lineage>
</organism>
<evidence type="ECO:0000313" key="2">
    <source>
        <dbReference type="EMBL" id="XBV84571.1"/>
    </source>
</evidence>
<reference evidence="2" key="1">
    <citation type="submission" date="2024-06" db="EMBL/GenBank/DDBJ databases">
        <title>Draft Genome Sequence of Deinococcus sonorensis Type Strain KR-87, a Biofilm Producing Representative of the Genus Deinococcus.</title>
        <authorList>
            <person name="Boren L.S."/>
            <person name="Grosso R.A."/>
            <person name="Hugenberg-Cox A.N."/>
            <person name="Hill J.T.E."/>
            <person name="Albert C.M."/>
            <person name="Tuohy J.M."/>
        </authorList>
    </citation>
    <scope>NUCLEOTIDE SEQUENCE</scope>
    <source>
        <strain evidence="2">KR-87</strain>
    </source>
</reference>
<dbReference type="InterPro" id="IPR036873">
    <property type="entry name" value="Rhodanese-like_dom_sf"/>
</dbReference>
<dbReference type="InterPro" id="IPR001763">
    <property type="entry name" value="Rhodanese-like_dom"/>
</dbReference>
<dbReference type="PANTHER" id="PTHR43031:SF1">
    <property type="entry name" value="PYRIDINE NUCLEOTIDE-DISULPHIDE OXIDOREDUCTASE"/>
    <property type="match status" value="1"/>
</dbReference>